<evidence type="ECO:0000256" key="4">
    <source>
        <dbReference type="ARBA" id="ARBA00023128"/>
    </source>
</evidence>
<name>A0A2C5Z2N6_9HYPO</name>
<comment type="subcellular location">
    <subcellularLocation>
        <location evidence="1">Mitochondrion</location>
    </subcellularLocation>
</comment>
<evidence type="ECO:0000313" key="9">
    <source>
        <dbReference type="EMBL" id="PHH73451.1"/>
    </source>
</evidence>
<dbReference type="Proteomes" id="UP000224854">
    <property type="component" value="Unassembled WGS sequence"/>
</dbReference>
<dbReference type="GO" id="GO:0005762">
    <property type="term" value="C:mitochondrial large ribosomal subunit"/>
    <property type="evidence" value="ECO:0007669"/>
    <property type="project" value="TreeGrafter"/>
</dbReference>
<sequence length="183" mass="19894">MLCSRCLTSATSKKGLALLRSFSASSRLRLADPELSTPITQAGEAPQPTSTVRSICRQGTVLRGLNYIKGGQDPVALRDDEYPEWLWACLDFKKSGASPDDPNAGDEFSAKTKKTASKTSADGTILAVEPKIPIQHQSINLPGSEGDSIEDKIAAGARRDELKRAMRKERKAKIKESNFLKSM</sequence>
<dbReference type="EMBL" id="NJEU01000504">
    <property type="protein sequence ID" value="PHH73451.1"/>
    <property type="molecule type" value="Genomic_DNA"/>
</dbReference>
<evidence type="ECO:0000256" key="6">
    <source>
        <dbReference type="ARBA" id="ARBA00033752"/>
    </source>
</evidence>
<reference evidence="9 10" key="1">
    <citation type="submission" date="2017-06" db="EMBL/GenBank/DDBJ databases">
        <title>Ant-infecting Ophiocordyceps genomes reveal a high diversity of potential behavioral manipulation genes and a possible major role for enterotoxins.</title>
        <authorList>
            <person name="De Bekker C."/>
            <person name="Evans H.C."/>
            <person name="Brachmann A."/>
            <person name="Hughes D.P."/>
        </authorList>
    </citation>
    <scope>NUCLEOTIDE SEQUENCE [LARGE SCALE GENOMIC DNA]</scope>
    <source>
        <strain evidence="9 10">1348a</strain>
    </source>
</reference>
<keyword evidence="5" id="KW-0687">Ribonucleoprotein</keyword>
<evidence type="ECO:0000256" key="8">
    <source>
        <dbReference type="SAM" id="MobiDB-lite"/>
    </source>
</evidence>
<accession>A0A2C5Z2N6</accession>
<comment type="similarity">
    <text evidence="6">Belongs to the mitochondrion-specific ribosomal protein mL54 family.</text>
</comment>
<keyword evidence="2" id="KW-0809">Transit peptide</keyword>
<feature type="region of interest" description="Disordered" evidence="8">
    <location>
        <begin position="97"/>
        <end position="116"/>
    </location>
</feature>
<dbReference type="Pfam" id="PF08561">
    <property type="entry name" value="Ribosomal_L37"/>
    <property type="match status" value="1"/>
</dbReference>
<protein>
    <recommendedName>
        <fullName evidence="7">Large ribosomal subunit protein mL54</fullName>
    </recommendedName>
</protein>
<dbReference type="PANTHER" id="PTHR28595">
    <property type="entry name" value="39S RIBOSOMAL PROTEIN L54, MITOCHONDRIAL"/>
    <property type="match status" value="1"/>
</dbReference>
<dbReference type="AlphaFoldDB" id="A0A2C5Z2N6"/>
<dbReference type="GO" id="GO:0003735">
    <property type="term" value="F:structural constituent of ribosome"/>
    <property type="evidence" value="ECO:0007669"/>
    <property type="project" value="TreeGrafter"/>
</dbReference>
<keyword evidence="10" id="KW-1185">Reference proteome</keyword>
<evidence type="ECO:0000256" key="5">
    <source>
        <dbReference type="ARBA" id="ARBA00023274"/>
    </source>
</evidence>
<dbReference type="PANTHER" id="PTHR28595:SF1">
    <property type="entry name" value="LARGE RIBOSOMAL SUBUNIT PROTEIN ML54"/>
    <property type="match status" value="1"/>
</dbReference>
<dbReference type="OrthoDB" id="10252718at2759"/>
<gene>
    <name evidence="9" type="ORF">CDD82_5473</name>
</gene>
<evidence type="ECO:0000256" key="1">
    <source>
        <dbReference type="ARBA" id="ARBA00004173"/>
    </source>
</evidence>
<keyword evidence="3" id="KW-0689">Ribosomal protein</keyword>
<evidence type="ECO:0000256" key="3">
    <source>
        <dbReference type="ARBA" id="ARBA00022980"/>
    </source>
</evidence>
<proteinExistence type="inferred from homology"/>
<evidence type="ECO:0000256" key="7">
    <source>
        <dbReference type="ARBA" id="ARBA00035179"/>
    </source>
</evidence>
<comment type="caution">
    <text evidence="9">The sequence shown here is derived from an EMBL/GenBank/DDBJ whole genome shotgun (WGS) entry which is preliminary data.</text>
</comment>
<evidence type="ECO:0000313" key="10">
    <source>
        <dbReference type="Proteomes" id="UP000224854"/>
    </source>
</evidence>
<dbReference type="InterPro" id="IPR013870">
    <property type="entry name" value="Ribosomal_mL54"/>
</dbReference>
<keyword evidence="4" id="KW-0496">Mitochondrion</keyword>
<organism evidence="9 10">
    <name type="scientific">Ophiocordyceps australis</name>
    <dbReference type="NCBI Taxonomy" id="1399860"/>
    <lineage>
        <taxon>Eukaryota</taxon>
        <taxon>Fungi</taxon>
        <taxon>Dikarya</taxon>
        <taxon>Ascomycota</taxon>
        <taxon>Pezizomycotina</taxon>
        <taxon>Sordariomycetes</taxon>
        <taxon>Hypocreomycetidae</taxon>
        <taxon>Hypocreales</taxon>
        <taxon>Ophiocordycipitaceae</taxon>
        <taxon>Ophiocordyceps</taxon>
    </lineage>
</organism>
<evidence type="ECO:0000256" key="2">
    <source>
        <dbReference type="ARBA" id="ARBA00022946"/>
    </source>
</evidence>